<dbReference type="AlphaFoldDB" id="A0A6J7R713"/>
<dbReference type="Pfam" id="PF02699">
    <property type="entry name" value="YajC"/>
    <property type="match status" value="1"/>
</dbReference>
<dbReference type="GO" id="GO:0005886">
    <property type="term" value="C:plasma membrane"/>
    <property type="evidence" value="ECO:0007669"/>
    <property type="project" value="UniProtKB-SubCell"/>
</dbReference>
<comment type="subcellular location">
    <subcellularLocation>
        <location evidence="1">Cell membrane</location>
        <topology evidence="1">Single-pass membrane protein</topology>
    </subcellularLocation>
</comment>
<protein>
    <submittedName>
        <fullName evidence="11">Unannotated protein</fullName>
    </submittedName>
</protein>
<keyword evidence="8 9" id="KW-0472">Membrane</keyword>
<dbReference type="PANTHER" id="PTHR33909:SF1">
    <property type="entry name" value="SEC TRANSLOCON ACCESSORY COMPLEX SUBUNIT YAJC"/>
    <property type="match status" value="1"/>
</dbReference>
<gene>
    <name evidence="10" type="ORF">UFOPK3752_00849</name>
    <name evidence="11" type="ORF">UFOPK4150_00444</name>
</gene>
<keyword evidence="3" id="KW-1003">Cell membrane</keyword>
<feature type="transmembrane region" description="Helical" evidence="9">
    <location>
        <begin position="6"/>
        <end position="22"/>
    </location>
</feature>
<keyword evidence="6 9" id="KW-1133">Transmembrane helix</keyword>
<evidence type="ECO:0000256" key="6">
    <source>
        <dbReference type="ARBA" id="ARBA00022989"/>
    </source>
</evidence>
<proteinExistence type="predicted"/>
<reference evidence="11" key="1">
    <citation type="submission" date="2020-05" db="EMBL/GenBank/DDBJ databases">
        <authorList>
            <person name="Chiriac C."/>
            <person name="Salcher M."/>
            <person name="Ghai R."/>
            <person name="Kavagutti S V."/>
        </authorList>
    </citation>
    <scope>NUCLEOTIDE SEQUENCE</scope>
</reference>
<keyword evidence="2" id="KW-0813">Transport</keyword>
<sequence>MTLGQILPILLLVVMFYLLVLRPSRARQAKQRATMAQLAPGSRIVTTSGLLGTVTAVDGDEIELEISVGVRVRFVLAAVGRVLDPETASDASDELTSSV</sequence>
<dbReference type="GO" id="GO:0015031">
    <property type="term" value="P:protein transport"/>
    <property type="evidence" value="ECO:0007669"/>
    <property type="project" value="UniProtKB-KW"/>
</dbReference>
<evidence type="ECO:0000256" key="3">
    <source>
        <dbReference type="ARBA" id="ARBA00022475"/>
    </source>
</evidence>
<keyword evidence="5" id="KW-0653">Protein transport</keyword>
<evidence type="ECO:0000256" key="1">
    <source>
        <dbReference type="ARBA" id="ARBA00004162"/>
    </source>
</evidence>
<evidence type="ECO:0000313" key="11">
    <source>
        <dbReference type="EMBL" id="CAB5024517.1"/>
    </source>
</evidence>
<dbReference type="PRINTS" id="PR01853">
    <property type="entry name" value="YAJCTRNLCASE"/>
</dbReference>
<dbReference type="PANTHER" id="PTHR33909">
    <property type="entry name" value="SEC TRANSLOCON ACCESSORY COMPLEX SUBUNIT YAJC"/>
    <property type="match status" value="1"/>
</dbReference>
<keyword evidence="4 9" id="KW-0812">Transmembrane</keyword>
<evidence type="ECO:0000313" key="10">
    <source>
        <dbReference type="EMBL" id="CAB4937734.1"/>
    </source>
</evidence>
<evidence type="ECO:0000256" key="7">
    <source>
        <dbReference type="ARBA" id="ARBA00023010"/>
    </source>
</evidence>
<accession>A0A6J7R713</accession>
<name>A0A6J7R713_9ZZZZ</name>
<dbReference type="NCBIfam" id="TIGR00739">
    <property type="entry name" value="yajC"/>
    <property type="match status" value="1"/>
</dbReference>
<dbReference type="SMART" id="SM01323">
    <property type="entry name" value="YajC"/>
    <property type="match status" value="1"/>
</dbReference>
<dbReference type="InterPro" id="IPR003849">
    <property type="entry name" value="Preprotein_translocase_YajC"/>
</dbReference>
<dbReference type="EMBL" id="CAFBND010000025">
    <property type="protein sequence ID" value="CAB4937734.1"/>
    <property type="molecule type" value="Genomic_DNA"/>
</dbReference>
<evidence type="ECO:0000256" key="9">
    <source>
        <dbReference type="SAM" id="Phobius"/>
    </source>
</evidence>
<evidence type="ECO:0000256" key="5">
    <source>
        <dbReference type="ARBA" id="ARBA00022927"/>
    </source>
</evidence>
<evidence type="ECO:0000256" key="8">
    <source>
        <dbReference type="ARBA" id="ARBA00023136"/>
    </source>
</evidence>
<dbReference type="EMBL" id="CAFBPU010000007">
    <property type="protein sequence ID" value="CAB5024517.1"/>
    <property type="molecule type" value="Genomic_DNA"/>
</dbReference>
<keyword evidence="7" id="KW-0811">Translocation</keyword>
<evidence type="ECO:0000256" key="4">
    <source>
        <dbReference type="ARBA" id="ARBA00022692"/>
    </source>
</evidence>
<evidence type="ECO:0000256" key="2">
    <source>
        <dbReference type="ARBA" id="ARBA00022448"/>
    </source>
</evidence>
<organism evidence="11">
    <name type="scientific">freshwater metagenome</name>
    <dbReference type="NCBI Taxonomy" id="449393"/>
    <lineage>
        <taxon>unclassified sequences</taxon>
        <taxon>metagenomes</taxon>
        <taxon>ecological metagenomes</taxon>
    </lineage>
</organism>